<keyword evidence="6 8" id="KW-1133">Transmembrane helix</keyword>
<feature type="transmembrane region" description="Helical" evidence="8">
    <location>
        <begin position="36"/>
        <end position="56"/>
    </location>
</feature>
<feature type="transmembrane region" description="Helical" evidence="8">
    <location>
        <begin position="303"/>
        <end position="320"/>
    </location>
</feature>
<dbReference type="PANTHER" id="PTHR34975">
    <property type="entry name" value="SPORE GERMINATION PROTEIN A2"/>
    <property type="match status" value="1"/>
</dbReference>
<dbReference type="PANTHER" id="PTHR34975:SF2">
    <property type="entry name" value="SPORE GERMINATION PROTEIN A2"/>
    <property type="match status" value="1"/>
</dbReference>
<keyword evidence="3" id="KW-0813">Transport</keyword>
<feature type="transmembrane region" description="Helical" evidence="8">
    <location>
        <begin position="332"/>
        <end position="351"/>
    </location>
</feature>
<gene>
    <name evidence="9" type="ORF">HYG85_16350</name>
</gene>
<dbReference type="GO" id="GO:0016020">
    <property type="term" value="C:membrane"/>
    <property type="evidence" value="ECO:0007669"/>
    <property type="project" value="UniProtKB-SubCell"/>
</dbReference>
<dbReference type="Pfam" id="PF03845">
    <property type="entry name" value="Spore_permease"/>
    <property type="match status" value="1"/>
</dbReference>
<protein>
    <submittedName>
        <fullName evidence="9">Endospore germination permease</fullName>
    </submittedName>
</protein>
<dbReference type="EMBL" id="CP058561">
    <property type="protein sequence ID" value="QUH30392.1"/>
    <property type="molecule type" value="Genomic_DNA"/>
</dbReference>
<evidence type="ECO:0000313" key="9">
    <source>
        <dbReference type="EMBL" id="QUH30392.1"/>
    </source>
</evidence>
<evidence type="ECO:0000313" key="10">
    <source>
        <dbReference type="Proteomes" id="UP000677305"/>
    </source>
</evidence>
<keyword evidence="10" id="KW-1185">Reference proteome</keyword>
<proteinExistence type="inferred from homology"/>
<dbReference type="InterPro" id="IPR004761">
    <property type="entry name" value="Spore_GerAB"/>
</dbReference>
<evidence type="ECO:0000256" key="7">
    <source>
        <dbReference type="ARBA" id="ARBA00023136"/>
    </source>
</evidence>
<feature type="transmembrane region" description="Helical" evidence="8">
    <location>
        <begin position="183"/>
        <end position="201"/>
    </location>
</feature>
<feature type="transmembrane region" description="Helical" evidence="8">
    <location>
        <begin position="77"/>
        <end position="100"/>
    </location>
</feature>
<feature type="transmembrane region" description="Helical" evidence="8">
    <location>
        <begin position="112"/>
        <end position="131"/>
    </location>
</feature>
<feature type="transmembrane region" description="Helical" evidence="8">
    <location>
        <begin position="143"/>
        <end position="163"/>
    </location>
</feature>
<feature type="transmembrane region" description="Helical" evidence="8">
    <location>
        <begin position="12"/>
        <end position="30"/>
    </location>
</feature>
<evidence type="ECO:0000256" key="1">
    <source>
        <dbReference type="ARBA" id="ARBA00004141"/>
    </source>
</evidence>
<organism evidence="9 10">
    <name type="scientific">Vallitalea guaymasensis</name>
    <dbReference type="NCBI Taxonomy" id="1185412"/>
    <lineage>
        <taxon>Bacteria</taxon>
        <taxon>Bacillati</taxon>
        <taxon>Bacillota</taxon>
        <taxon>Clostridia</taxon>
        <taxon>Lachnospirales</taxon>
        <taxon>Vallitaleaceae</taxon>
        <taxon>Vallitalea</taxon>
    </lineage>
</organism>
<dbReference type="GO" id="GO:0009847">
    <property type="term" value="P:spore germination"/>
    <property type="evidence" value="ECO:0007669"/>
    <property type="project" value="InterPro"/>
</dbReference>
<comment type="similarity">
    <text evidence="2">Belongs to the amino acid-polyamine-organocation (APC) superfamily. Spore germination protein (SGP) (TC 2.A.3.9) family.</text>
</comment>
<evidence type="ECO:0000256" key="5">
    <source>
        <dbReference type="ARBA" id="ARBA00022692"/>
    </source>
</evidence>
<dbReference type="AlphaFoldDB" id="A0A8J8MCE4"/>
<evidence type="ECO:0000256" key="6">
    <source>
        <dbReference type="ARBA" id="ARBA00022989"/>
    </source>
</evidence>
<sequence length="364" mass="41705">MNNNKLTERQAISIMAMFTLGTGMITGGANPAAENAWLAMLIAILVSFPIQMMYARMLSNYPGKNILEITDLTFGKLISKIFSIIFLWNGIYLSALLIRILDQFMSVVGLNATPQIIIITVIIIVAMQMLKSGIKVFGKWSELFIYILFFYFIFIPLTLIPLINIDNIVPIMYDGIEPVYKGVIYAIAFPLTQNFIFLLYFNNFKDKKSYYKVFAIGPAFGAFLLFIVVIFTILVIGKDSYVESVFPPYLPIRRISIGNFFQRLEMILLLEYIYVAFVKIVASLFSALISFQHLFNLKNYKTFVIPITLLVGVLSYLTYSDYLDYHYITSEVYLPYAIVVNILVPFIIFIAEEIKLKRDSKKKI</sequence>
<dbReference type="NCBIfam" id="TIGR00912">
    <property type="entry name" value="2A0309"/>
    <property type="match status" value="1"/>
</dbReference>
<evidence type="ECO:0000256" key="2">
    <source>
        <dbReference type="ARBA" id="ARBA00007998"/>
    </source>
</evidence>
<feature type="transmembrane region" description="Helical" evidence="8">
    <location>
        <begin position="272"/>
        <end position="291"/>
    </location>
</feature>
<evidence type="ECO:0000256" key="3">
    <source>
        <dbReference type="ARBA" id="ARBA00022448"/>
    </source>
</evidence>
<feature type="transmembrane region" description="Helical" evidence="8">
    <location>
        <begin position="213"/>
        <end position="236"/>
    </location>
</feature>
<dbReference type="KEGG" id="vgu:HYG85_16350"/>
<dbReference type="Proteomes" id="UP000677305">
    <property type="component" value="Chromosome"/>
</dbReference>
<keyword evidence="5 8" id="KW-0812">Transmembrane</keyword>
<comment type="subcellular location">
    <subcellularLocation>
        <location evidence="1">Membrane</location>
        <topology evidence="1">Multi-pass membrane protein</topology>
    </subcellularLocation>
</comment>
<accession>A0A8J8MCE4</accession>
<evidence type="ECO:0000256" key="8">
    <source>
        <dbReference type="SAM" id="Phobius"/>
    </source>
</evidence>
<evidence type="ECO:0000256" key="4">
    <source>
        <dbReference type="ARBA" id="ARBA00022544"/>
    </source>
</evidence>
<keyword evidence="4" id="KW-0309">Germination</keyword>
<name>A0A8J8MCE4_9FIRM</name>
<reference evidence="9 10" key="1">
    <citation type="submission" date="2020-07" db="EMBL/GenBank/DDBJ databases">
        <title>Vallitalea guaymasensis genome.</title>
        <authorList>
            <person name="Postec A."/>
        </authorList>
    </citation>
    <scope>NUCLEOTIDE SEQUENCE [LARGE SCALE GENOMIC DNA]</scope>
    <source>
        <strain evidence="9 10">Ra1766G1</strain>
    </source>
</reference>
<keyword evidence="7 8" id="KW-0472">Membrane</keyword>
<dbReference type="RefSeq" id="WP_212690557.1">
    <property type="nucleotide sequence ID" value="NZ_CP058561.1"/>
</dbReference>